<accession>A0ABW1QX32</accession>
<feature type="region of interest" description="Disordered" evidence="1">
    <location>
        <begin position="266"/>
        <end position="299"/>
    </location>
</feature>
<keyword evidence="3" id="KW-0282">Flagellum</keyword>
<keyword evidence="3" id="KW-0966">Cell projection</keyword>
<evidence type="ECO:0000259" key="2">
    <source>
        <dbReference type="Pfam" id="PF02120"/>
    </source>
</evidence>
<feature type="compositionally biased region" description="Basic and acidic residues" evidence="1">
    <location>
        <begin position="401"/>
        <end position="411"/>
    </location>
</feature>
<dbReference type="InterPro" id="IPR021136">
    <property type="entry name" value="Flagellar_hook_control-like_C"/>
</dbReference>
<gene>
    <name evidence="3" type="ORF">ACFPWU_10680</name>
</gene>
<dbReference type="CDD" id="cd17470">
    <property type="entry name" value="T3SS_Flik_C"/>
    <property type="match status" value="1"/>
</dbReference>
<keyword evidence="4" id="KW-1185">Reference proteome</keyword>
<comment type="caution">
    <text evidence="3">The sequence shown here is derived from an EMBL/GenBank/DDBJ whole genome shotgun (WGS) entry which is preliminary data.</text>
</comment>
<dbReference type="Proteomes" id="UP001596098">
    <property type="component" value="Unassembled WGS sequence"/>
</dbReference>
<evidence type="ECO:0000313" key="4">
    <source>
        <dbReference type="Proteomes" id="UP001596098"/>
    </source>
</evidence>
<proteinExistence type="predicted"/>
<dbReference type="RefSeq" id="WP_128221681.1">
    <property type="nucleotide sequence ID" value="NZ_CP034929.1"/>
</dbReference>
<feature type="region of interest" description="Disordered" evidence="1">
    <location>
        <begin position="41"/>
        <end position="87"/>
    </location>
</feature>
<dbReference type="Pfam" id="PF02120">
    <property type="entry name" value="Flg_hook"/>
    <property type="match status" value="1"/>
</dbReference>
<name>A0ABW1QX32_9ACTN</name>
<dbReference type="InterPro" id="IPR038610">
    <property type="entry name" value="FliK-like_C_sf"/>
</dbReference>
<reference evidence="4" key="1">
    <citation type="journal article" date="2019" name="Int. J. Syst. Evol. Microbiol.">
        <title>The Global Catalogue of Microorganisms (GCM) 10K type strain sequencing project: providing services to taxonomists for standard genome sequencing and annotation.</title>
        <authorList>
            <consortium name="The Broad Institute Genomics Platform"/>
            <consortium name="The Broad Institute Genome Sequencing Center for Infectious Disease"/>
            <person name="Wu L."/>
            <person name="Ma J."/>
        </authorList>
    </citation>
    <scope>NUCLEOTIDE SEQUENCE [LARGE SCALE GENOMIC DNA]</scope>
    <source>
        <strain evidence="4">DFY28</strain>
    </source>
</reference>
<protein>
    <submittedName>
        <fullName evidence="3">Flagellar hook-length control protein FliK</fullName>
    </submittedName>
</protein>
<feature type="compositionally biased region" description="Low complexity" evidence="1">
    <location>
        <begin position="269"/>
        <end position="286"/>
    </location>
</feature>
<keyword evidence="3" id="KW-0969">Cilium</keyword>
<feature type="region of interest" description="Disordered" evidence="1">
    <location>
        <begin position="374"/>
        <end position="448"/>
    </location>
</feature>
<evidence type="ECO:0000313" key="3">
    <source>
        <dbReference type="EMBL" id="MFC6154121.1"/>
    </source>
</evidence>
<dbReference type="EMBL" id="JBHSQI010000005">
    <property type="protein sequence ID" value="MFC6154121.1"/>
    <property type="molecule type" value="Genomic_DNA"/>
</dbReference>
<feature type="compositionally biased region" description="Polar residues" evidence="1">
    <location>
        <begin position="63"/>
        <end position="75"/>
    </location>
</feature>
<feature type="region of interest" description="Disordered" evidence="1">
    <location>
        <begin position="167"/>
        <end position="238"/>
    </location>
</feature>
<sequence length="448" mass="43309">MTIPLKVGGSTAPAATSPRGSGSSVASGDAFGALLSGAISSGSARPEAAATQASQPRSERSTSDSPSTQPALTTATRHDVDPDAAEGTTLGASGALAGAFTTPFVDVAAEALLTGDDTALADDAADAVPATDAENAAAQAAPAALFPVLTPASLQLAAALRAGGTDESGAVTGALAQSPTTDGIATDGASGSTLEGTFAPLLDSATAAGPDDADTGTGGDTGGTLIAPDTADAPQSPAVSTVPVAAAATTGVDVSTLTPVSGIAGASVTGTATGPDATAATEAAAPRADHPPVADQVGSQVSRLVSRGDGTHRLTMTLTPEHLGDVRVTLVVRNGEMTVSFGAGDEARRALLESAPELRRLLELAGATSTKVDVDEFDGTGQGWAAAADQGDGSEDGADTGSDHAAEDLHARTRGGTDATDGNPSGTGTGRPLDNGTPSRSAGLDVTV</sequence>
<feature type="region of interest" description="Disordered" evidence="1">
    <location>
        <begin position="1"/>
        <end position="27"/>
    </location>
</feature>
<feature type="compositionally biased region" description="Polar residues" evidence="1">
    <location>
        <begin position="175"/>
        <end position="195"/>
    </location>
</feature>
<dbReference type="Gene3D" id="3.30.750.140">
    <property type="match status" value="1"/>
</dbReference>
<organism evidence="3 4">
    <name type="scientific">Nocardioides yefusunii</name>
    <dbReference type="NCBI Taxonomy" id="2500546"/>
    <lineage>
        <taxon>Bacteria</taxon>
        <taxon>Bacillati</taxon>
        <taxon>Actinomycetota</taxon>
        <taxon>Actinomycetes</taxon>
        <taxon>Propionibacteriales</taxon>
        <taxon>Nocardioidaceae</taxon>
        <taxon>Nocardioides</taxon>
    </lineage>
</organism>
<feature type="domain" description="Flagellar hook-length control protein-like C-terminal" evidence="2">
    <location>
        <begin position="306"/>
        <end position="380"/>
    </location>
</feature>
<evidence type="ECO:0000256" key="1">
    <source>
        <dbReference type="SAM" id="MobiDB-lite"/>
    </source>
</evidence>